<evidence type="ECO:0000313" key="4">
    <source>
        <dbReference type="Proteomes" id="UP000002640"/>
    </source>
</evidence>
<protein>
    <submittedName>
        <fullName evidence="3">Uncharacterized protein</fullName>
    </submittedName>
</protein>
<keyword evidence="4" id="KW-1185">Reference proteome</keyword>
<sequence length="167" mass="17591">MGHPHHLLVDFGWSCNRGPGQMDPMRQTAAVVDTYETLEVVTDGDTKPLAKEHDSRSTIGSTGAVLEVVTVAEGGFCVVHASKSGTISSSSELQLVTPIESTLKDGAAGCGSERRPHTTDFAAEAAAGNRLGRARGRGQDERVHGHVRDRAQALQGRDRGGFDGSAD</sequence>
<feature type="region of interest" description="Disordered" evidence="1">
    <location>
        <begin position="125"/>
        <end position="167"/>
    </location>
</feature>
<dbReference type="RefSeq" id="XP_009528455.1">
    <property type="nucleotide sequence ID" value="XM_009530160.1"/>
</dbReference>
<reference evidence="3" key="2">
    <citation type="submission" date="2011-09" db="EMBL/GenBank/DDBJ databases">
        <authorList>
            <consortium name="US DOE Joint Genome Institute (JGI-PGF)"/>
            <person name="Aerts A."/>
            <person name="Grimwood J."/>
            <person name="Schmutz J."/>
            <person name="Lucas S."/>
            <person name="Hammon N."/>
            <person name="Glavina del Rio T."/>
            <person name="Dalin E."/>
            <person name="Tice H."/>
            <person name="Pitluck S."/>
            <person name="Dehal P."/>
            <person name="Chapman J."/>
            <person name="Putman N.H."/>
            <person name="Salamov A.A."/>
            <person name="Terry A."/>
            <person name="Rokhsar D.S."/>
            <person name="Boore J.L."/>
            <person name="Tripathy S."/>
            <person name="Tyler B.M."/>
            <person name="Grigoriev I.V."/>
        </authorList>
    </citation>
    <scope>NUCLEOTIDE SEQUENCE</scope>
    <source>
        <strain evidence="3">P6497</strain>
    </source>
</reference>
<evidence type="ECO:0000256" key="1">
    <source>
        <dbReference type="SAM" id="MobiDB-lite"/>
    </source>
</evidence>
<dbReference type="RefSeq" id="XP_009528503.1">
    <property type="nucleotide sequence ID" value="XM_009530208.1"/>
</dbReference>
<dbReference type="EMBL" id="JH159155">
    <property type="protein sequence ID" value="EGZ14754.1"/>
    <property type="molecule type" value="Genomic_DNA"/>
</dbReference>
<dbReference type="AlphaFoldDB" id="G4ZNM5"/>
<dbReference type="EMBL" id="JH159155">
    <property type="protein sequence ID" value="EGZ14706.1"/>
    <property type="molecule type" value="Genomic_DNA"/>
</dbReference>
<name>G4ZNM5_PHYSP</name>
<evidence type="ECO:0000313" key="3">
    <source>
        <dbReference type="EMBL" id="EGZ14754.1"/>
    </source>
</evidence>
<accession>G4ZNM5</accession>
<dbReference type="InParanoid" id="G4ZNM5"/>
<proteinExistence type="predicted"/>
<dbReference type="GeneID" id="20642036"/>
<dbReference type="KEGG" id="psoj:PHYSODRAFT_301591"/>
<dbReference type="Proteomes" id="UP000002640">
    <property type="component" value="Unassembled WGS sequence"/>
</dbReference>
<feature type="compositionally biased region" description="Basic and acidic residues" evidence="1">
    <location>
        <begin position="137"/>
        <end position="161"/>
    </location>
</feature>
<gene>
    <name evidence="2" type="ORF">PHYSODRAFT_301591</name>
    <name evidence="3" type="ORF">PHYSODRAFT_301607</name>
</gene>
<dbReference type="GeneID" id="20642039"/>
<dbReference type="KEGG" id="psoj:PHYSODRAFT_301607"/>
<organism evidence="4">
    <name type="scientific">Phytophthora sojae (strain P6497)</name>
    <name type="common">Soybean stem and root rot agent</name>
    <name type="synonym">Phytophthora megasperma f. sp. glycines</name>
    <dbReference type="NCBI Taxonomy" id="1094619"/>
    <lineage>
        <taxon>Eukaryota</taxon>
        <taxon>Sar</taxon>
        <taxon>Stramenopiles</taxon>
        <taxon>Oomycota</taxon>
        <taxon>Peronosporomycetes</taxon>
        <taxon>Peronosporales</taxon>
        <taxon>Peronosporaceae</taxon>
        <taxon>Phytophthora</taxon>
    </lineage>
</organism>
<reference evidence="3 4" key="1">
    <citation type="journal article" date="2006" name="Science">
        <title>Phytophthora genome sequences uncover evolutionary origins and mechanisms of pathogenesis.</title>
        <authorList>
            <person name="Tyler B.M."/>
            <person name="Tripathy S."/>
            <person name="Zhang X."/>
            <person name="Dehal P."/>
            <person name="Jiang R.H."/>
            <person name="Aerts A."/>
            <person name="Arredondo F.D."/>
            <person name="Baxter L."/>
            <person name="Bensasson D."/>
            <person name="Beynon J.L."/>
            <person name="Chapman J."/>
            <person name="Damasceno C.M."/>
            <person name="Dorrance A.E."/>
            <person name="Dou D."/>
            <person name="Dickerman A.W."/>
            <person name="Dubchak I.L."/>
            <person name="Garbelotto M."/>
            <person name="Gijzen M."/>
            <person name="Gordon S.G."/>
            <person name="Govers F."/>
            <person name="Grunwald N.J."/>
            <person name="Huang W."/>
            <person name="Ivors K.L."/>
            <person name="Jones R.W."/>
            <person name="Kamoun S."/>
            <person name="Krampis K."/>
            <person name="Lamour K.H."/>
            <person name="Lee M.K."/>
            <person name="McDonald W.H."/>
            <person name="Medina M."/>
            <person name="Meijer H.J."/>
            <person name="Nordberg E.K."/>
            <person name="Maclean D.J."/>
            <person name="Ospina-Giraldo M.D."/>
            <person name="Morris P.F."/>
            <person name="Phuntumart V."/>
            <person name="Putnam N.H."/>
            <person name="Rash S."/>
            <person name="Rose J.K."/>
            <person name="Sakihama Y."/>
            <person name="Salamov A.A."/>
            <person name="Savidor A."/>
            <person name="Scheuring C.F."/>
            <person name="Smith B.M."/>
            <person name="Sobral B.W."/>
            <person name="Terry A."/>
            <person name="Torto-Alalibo T.A."/>
            <person name="Win J."/>
            <person name="Xu Z."/>
            <person name="Zhang H."/>
            <person name="Grigoriev I.V."/>
            <person name="Rokhsar D.S."/>
            <person name="Boore J.L."/>
        </authorList>
    </citation>
    <scope>NUCLEOTIDE SEQUENCE [LARGE SCALE GENOMIC DNA]</scope>
    <source>
        <strain evidence="3 4">P6497</strain>
    </source>
</reference>
<evidence type="ECO:0000313" key="2">
    <source>
        <dbReference type="EMBL" id="EGZ14706.1"/>
    </source>
</evidence>